<dbReference type="InterPro" id="IPR000595">
    <property type="entry name" value="cNMP-bd_dom"/>
</dbReference>
<evidence type="ECO:0000259" key="4">
    <source>
        <dbReference type="PROSITE" id="PS51063"/>
    </source>
</evidence>
<gene>
    <name evidence="6" type="ORF">CH238_00685</name>
    <name evidence="5" type="ORF">CLOLEP_02018</name>
</gene>
<dbReference type="GO" id="GO:0003700">
    <property type="term" value="F:DNA-binding transcription factor activity"/>
    <property type="evidence" value="ECO:0007669"/>
    <property type="project" value="TreeGrafter"/>
</dbReference>
<dbReference type="SUPFAM" id="SSF51206">
    <property type="entry name" value="cAMP-binding domain-like"/>
    <property type="match status" value="1"/>
</dbReference>
<keyword evidence="8" id="KW-1185">Reference proteome</keyword>
<dbReference type="SUPFAM" id="SSF46785">
    <property type="entry name" value="Winged helix' DNA-binding domain"/>
    <property type="match status" value="1"/>
</dbReference>
<comment type="caution">
    <text evidence="5">The sequence shown here is derived from an EMBL/GenBank/DDBJ whole genome shotgun (WGS) entry which is preliminary data.</text>
</comment>
<evidence type="ECO:0000313" key="7">
    <source>
        <dbReference type="Proteomes" id="UP000003490"/>
    </source>
</evidence>
<dbReference type="InterPro" id="IPR018490">
    <property type="entry name" value="cNMP-bd_dom_sf"/>
</dbReference>
<dbReference type="InterPro" id="IPR050397">
    <property type="entry name" value="Env_Response_Regulators"/>
</dbReference>
<dbReference type="Pfam" id="PF00027">
    <property type="entry name" value="cNMP_binding"/>
    <property type="match status" value="1"/>
</dbReference>
<evidence type="ECO:0000313" key="8">
    <source>
        <dbReference type="Proteomes" id="UP000220611"/>
    </source>
</evidence>
<dbReference type="CDD" id="cd00038">
    <property type="entry name" value="CAP_ED"/>
    <property type="match status" value="1"/>
</dbReference>
<accession>A7VTX4</accession>
<feature type="domain" description="HTH crp-type" evidence="4">
    <location>
        <begin position="155"/>
        <end position="221"/>
    </location>
</feature>
<evidence type="ECO:0000256" key="2">
    <source>
        <dbReference type="ARBA" id="ARBA00023125"/>
    </source>
</evidence>
<dbReference type="Pfam" id="PF13545">
    <property type="entry name" value="HTH_Crp_2"/>
    <property type="match status" value="1"/>
</dbReference>
<dbReference type="InterPro" id="IPR036390">
    <property type="entry name" value="WH_DNA-bd_sf"/>
</dbReference>
<dbReference type="eggNOG" id="COG0664">
    <property type="taxonomic scope" value="Bacteria"/>
</dbReference>
<evidence type="ECO:0000256" key="3">
    <source>
        <dbReference type="ARBA" id="ARBA00023163"/>
    </source>
</evidence>
<dbReference type="GO" id="GO:0003677">
    <property type="term" value="F:DNA binding"/>
    <property type="evidence" value="ECO:0007669"/>
    <property type="project" value="UniProtKB-KW"/>
</dbReference>
<dbReference type="Proteomes" id="UP000003490">
    <property type="component" value="Unassembled WGS sequence"/>
</dbReference>
<evidence type="ECO:0000313" key="5">
    <source>
        <dbReference type="EMBL" id="EDO61620.1"/>
    </source>
</evidence>
<evidence type="ECO:0000256" key="1">
    <source>
        <dbReference type="ARBA" id="ARBA00023015"/>
    </source>
</evidence>
<reference evidence="5 7" key="1">
    <citation type="submission" date="2007-08" db="EMBL/GenBank/DDBJ databases">
        <title>Draft genome sequence of Clostridium leptum (DSM 753).</title>
        <authorList>
            <person name="Sudarsanam P."/>
            <person name="Ley R."/>
            <person name="Guruge J."/>
            <person name="Turnbaugh P.J."/>
            <person name="Mahowald M."/>
            <person name="Liep D."/>
            <person name="Gordon J."/>
        </authorList>
    </citation>
    <scope>NUCLEOTIDE SEQUENCE [LARGE SCALE GENOMIC DNA]</scope>
    <source>
        <strain evidence="5 7">DSM 753</strain>
    </source>
</reference>
<dbReference type="PANTHER" id="PTHR24567">
    <property type="entry name" value="CRP FAMILY TRANSCRIPTIONAL REGULATORY PROTEIN"/>
    <property type="match status" value="1"/>
</dbReference>
<evidence type="ECO:0000313" key="6">
    <source>
        <dbReference type="EMBL" id="PEQ25546.1"/>
    </source>
</evidence>
<name>A7VTX4_9FIRM</name>
<dbReference type="Gene3D" id="1.10.10.10">
    <property type="entry name" value="Winged helix-like DNA-binding domain superfamily/Winged helix DNA-binding domain"/>
    <property type="match status" value="1"/>
</dbReference>
<reference evidence="5 7" key="2">
    <citation type="submission" date="2007-08" db="EMBL/GenBank/DDBJ databases">
        <authorList>
            <person name="Fulton L."/>
            <person name="Clifton S."/>
            <person name="Fulton B."/>
            <person name="Xu J."/>
            <person name="Minx P."/>
            <person name="Pepin K.H."/>
            <person name="Johnson M."/>
            <person name="Thiruvilangam P."/>
            <person name="Bhonagiri V."/>
            <person name="Nash W.E."/>
            <person name="Wang C."/>
            <person name="Mardis E.R."/>
            <person name="Wilson R.K."/>
        </authorList>
    </citation>
    <scope>NUCLEOTIDE SEQUENCE [LARGE SCALE GENOMIC DNA]</scope>
    <source>
        <strain evidence="5 7">DSM 753</strain>
    </source>
</reference>
<proteinExistence type="predicted"/>
<dbReference type="GO" id="GO:0005829">
    <property type="term" value="C:cytosol"/>
    <property type="evidence" value="ECO:0007669"/>
    <property type="project" value="TreeGrafter"/>
</dbReference>
<dbReference type="EMBL" id="NOXF01000001">
    <property type="protein sequence ID" value="PEQ25546.1"/>
    <property type="molecule type" value="Genomic_DNA"/>
</dbReference>
<dbReference type="HOGENOM" id="CLU_075053_7_2_9"/>
<dbReference type="PROSITE" id="PS51063">
    <property type="entry name" value="HTH_CRP_2"/>
    <property type="match status" value="1"/>
</dbReference>
<organism evidence="5 7">
    <name type="scientific">[Clostridium] leptum DSM 753</name>
    <dbReference type="NCBI Taxonomy" id="428125"/>
    <lineage>
        <taxon>Bacteria</taxon>
        <taxon>Bacillati</taxon>
        <taxon>Bacillota</taxon>
        <taxon>Clostridia</taxon>
        <taxon>Eubacteriales</taxon>
        <taxon>Oscillospiraceae</taxon>
        <taxon>Oscillospiraceae incertae sedis</taxon>
    </lineage>
</organism>
<keyword evidence="2" id="KW-0238">DNA-binding</keyword>
<dbReference type="PANTHER" id="PTHR24567:SF74">
    <property type="entry name" value="HTH-TYPE TRANSCRIPTIONAL REGULATOR ARCR"/>
    <property type="match status" value="1"/>
</dbReference>
<sequence length="230" mass="26823">MKEVLNQEQLAFLAEILPCWKAMDREHQRLLERTMTERSVKRGEYLYQGDRDCTGVFWMRYGQARVFLISGTEKQITLYRLLERDSCFLSASCVIKNINFDVFIQAEKDCRILLLPANVYQDLMEKSFPLATYCNQILASRFSDVMWVMEQTIFTSLDRRLALFLLEQKAIDESSDLHITHEAISNHLGTAREVVTRMLKYFQEEGLVSLSRGAIEILDEKRLKELAYAA</sequence>
<dbReference type="Gene3D" id="2.60.120.10">
    <property type="entry name" value="Jelly Rolls"/>
    <property type="match status" value="1"/>
</dbReference>
<dbReference type="EMBL" id="ABCB02000018">
    <property type="protein sequence ID" value="EDO61620.1"/>
    <property type="molecule type" value="Genomic_DNA"/>
</dbReference>
<dbReference type="InterPro" id="IPR012318">
    <property type="entry name" value="HTH_CRP"/>
</dbReference>
<dbReference type="InterPro" id="IPR014710">
    <property type="entry name" value="RmlC-like_jellyroll"/>
</dbReference>
<dbReference type="SMART" id="SM00419">
    <property type="entry name" value="HTH_CRP"/>
    <property type="match status" value="1"/>
</dbReference>
<dbReference type="InterPro" id="IPR036388">
    <property type="entry name" value="WH-like_DNA-bd_sf"/>
</dbReference>
<keyword evidence="1" id="KW-0805">Transcription regulation</keyword>
<dbReference type="PRINTS" id="PR00034">
    <property type="entry name" value="HTHCRP"/>
</dbReference>
<keyword evidence="3" id="KW-0804">Transcription</keyword>
<reference evidence="6 8" key="3">
    <citation type="submission" date="2017-07" db="EMBL/GenBank/DDBJ databases">
        <title>Prevalence of linear plasmids in Cutibacterium (Propionibacterium) acnes isolates obtained from prostatic tissue.</title>
        <authorList>
            <person name="Davidsson S."/>
            <person name="Carlsson J."/>
            <person name="Molling P."/>
            <person name="Andren O."/>
            <person name="Andersson S.-O."/>
            <person name="Brzuszkiewicz E."/>
            <person name="Poehlein A."/>
            <person name="Al-Zeer M."/>
            <person name="Brinkmann V."/>
            <person name="Scavenius C."/>
            <person name="Nazipi S."/>
            <person name="Soderquist B."/>
            <person name="Bruggemann H."/>
        </authorList>
    </citation>
    <scope>NUCLEOTIDE SEQUENCE [LARGE SCALE GENOMIC DNA]</scope>
    <source>
        <strain evidence="6 8">DSM 753</strain>
    </source>
</reference>
<dbReference type="Proteomes" id="UP000220611">
    <property type="component" value="Unassembled WGS sequence"/>
</dbReference>
<dbReference type="CDD" id="cd00092">
    <property type="entry name" value="HTH_CRP"/>
    <property type="match status" value="1"/>
</dbReference>
<protein>
    <submittedName>
        <fullName evidence="6">Crp/Fnr family transcriptional regulator</fullName>
    </submittedName>
    <submittedName>
        <fullName evidence="5">Transcriptional regulator, Crp/Fnr family</fullName>
    </submittedName>
</protein>
<dbReference type="AlphaFoldDB" id="A7VTX4"/>